<evidence type="ECO:0000256" key="1">
    <source>
        <dbReference type="ARBA" id="ARBA00022630"/>
    </source>
</evidence>
<feature type="domain" description="Flavodoxin" evidence="8">
    <location>
        <begin position="4"/>
        <end position="153"/>
    </location>
</feature>
<accession>A0A917JZ55</accession>
<dbReference type="InterPro" id="IPR044264">
    <property type="entry name" value="HemG"/>
</dbReference>
<dbReference type="NCBIfam" id="NF008316">
    <property type="entry name" value="PRK11104.1"/>
    <property type="match status" value="1"/>
</dbReference>
<keyword evidence="10" id="KW-1185">Reference proteome</keyword>
<dbReference type="GO" id="GO:0005886">
    <property type="term" value="C:plasma membrane"/>
    <property type="evidence" value="ECO:0007669"/>
    <property type="project" value="UniProtKB-SubCell"/>
</dbReference>
<comment type="caution">
    <text evidence="9">The sequence shown here is derived from an EMBL/GenBank/DDBJ whole genome shotgun (WGS) entry which is preliminary data.</text>
</comment>
<keyword evidence="1 7" id="KW-0285">Flavoprotein</keyword>
<dbReference type="Proteomes" id="UP000613743">
    <property type="component" value="Unassembled WGS sequence"/>
</dbReference>
<dbReference type="SUPFAM" id="SSF52218">
    <property type="entry name" value="Flavoproteins"/>
    <property type="match status" value="1"/>
</dbReference>
<name>A0A917JZ55_9GAMM</name>
<keyword evidence="3 7" id="KW-0547">Nucleotide-binding</keyword>
<dbReference type="InterPro" id="IPR026816">
    <property type="entry name" value="Flavodoxin_dom"/>
</dbReference>
<dbReference type="RefSeq" id="WP_188922692.1">
    <property type="nucleotide sequence ID" value="NZ_BMPZ01000012.1"/>
</dbReference>
<evidence type="ECO:0000256" key="5">
    <source>
        <dbReference type="ARBA" id="ARBA00023136"/>
    </source>
</evidence>
<dbReference type="EC" id="1.3.5.3" evidence="7"/>
<proteinExistence type="inferred from homology"/>
<protein>
    <recommendedName>
        <fullName evidence="7">Protoporphyrinogen IX dehydrogenase [quinone]</fullName>
        <ecNumber evidence="7">1.3.5.3</ecNumber>
    </recommendedName>
    <alternativeName>
        <fullName evidence="7">Protoporphyrinogen IX dehydrogenase [menaquinone]</fullName>
    </alternativeName>
    <alternativeName>
        <fullName evidence="7">Protoporphyrinogen IX dehydrogenase [ubiquinone]</fullName>
    </alternativeName>
    <alternativeName>
        <fullName evidence="7">Protoporphyrinogen oxidase</fullName>
        <shortName evidence="7">PPO</shortName>
    </alternativeName>
</protein>
<evidence type="ECO:0000256" key="4">
    <source>
        <dbReference type="ARBA" id="ARBA00023002"/>
    </source>
</evidence>
<comment type="catalytic activity">
    <reaction evidence="7">
        <text>protoporphyrinogen IX + 3 a ubiquinone = protoporphyrin IX + 3 a ubiquinol</text>
        <dbReference type="Rhea" id="RHEA:63936"/>
        <dbReference type="Rhea" id="RHEA-COMP:9565"/>
        <dbReference type="Rhea" id="RHEA-COMP:9566"/>
        <dbReference type="ChEBI" id="CHEBI:16389"/>
        <dbReference type="ChEBI" id="CHEBI:17976"/>
        <dbReference type="ChEBI" id="CHEBI:57306"/>
        <dbReference type="ChEBI" id="CHEBI:57307"/>
    </reaction>
</comment>
<evidence type="ECO:0000256" key="6">
    <source>
        <dbReference type="ARBA" id="ARBA00023244"/>
    </source>
</evidence>
<sequence length="177" mass="20442">MQTLIIYSTIDGQTKRICDVIAQACLAKQEIVKLVDLAQANTLDLTNYDKILIGASIRYGKHRPQLFEFIQQHQEVLRSKVNGFFSVNVVARKPQKNTPTTNPYMKKFAELSAWQPQMLAVFAGRINYPAYRFVDRFMIRFIMWLTKGPTDTSQSYEFTDWQQVAKFAEDFSLAKVS</sequence>
<gene>
    <name evidence="7 9" type="primary">hemG</name>
    <name evidence="9" type="ORF">GCM10009332_31330</name>
</gene>
<dbReference type="Pfam" id="PF12724">
    <property type="entry name" value="Flavodoxin_5"/>
    <property type="match status" value="1"/>
</dbReference>
<reference evidence="9" key="1">
    <citation type="journal article" date="2014" name="Int. J. Syst. Evol. Microbiol.">
        <title>Complete genome sequence of Corynebacterium casei LMG S-19264T (=DSM 44701T), isolated from a smear-ripened cheese.</title>
        <authorList>
            <consortium name="US DOE Joint Genome Institute (JGI-PGF)"/>
            <person name="Walter F."/>
            <person name="Albersmeier A."/>
            <person name="Kalinowski J."/>
            <person name="Ruckert C."/>
        </authorList>
    </citation>
    <scope>NUCLEOTIDE SEQUENCE</scope>
    <source>
        <strain evidence="9">JCM 30804</strain>
    </source>
</reference>
<keyword evidence="2 7" id="KW-0288">FMN</keyword>
<dbReference type="Gene3D" id="3.40.50.360">
    <property type="match status" value="1"/>
</dbReference>
<evidence type="ECO:0000313" key="9">
    <source>
        <dbReference type="EMBL" id="GGI91743.1"/>
    </source>
</evidence>
<dbReference type="GO" id="GO:0070819">
    <property type="term" value="F:menaquinone-dependent protoporphyrinogen oxidase activity"/>
    <property type="evidence" value="ECO:0007669"/>
    <property type="project" value="UniProtKB-UniRule"/>
</dbReference>
<evidence type="ECO:0000313" key="10">
    <source>
        <dbReference type="Proteomes" id="UP000613743"/>
    </source>
</evidence>
<keyword evidence="7" id="KW-1003">Cell membrane</keyword>
<keyword evidence="5" id="KW-0472">Membrane</keyword>
<keyword evidence="4 7" id="KW-0560">Oxidoreductase</keyword>
<dbReference type="GO" id="GO:0010181">
    <property type="term" value="F:FMN binding"/>
    <property type="evidence" value="ECO:0007669"/>
    <property type="project" value="UniProtKB-UniRule"/>
</dbReference>
<evidence type="ECO:0000259" key="8">
    <source>
        <dbReference type="Pfam" id="PF12724"/>
    </source>
</evidence>
<comment type="function">
    <text evidence="7">Catalyzes the 6-electron oxidation of protoporphyrinogen IX to form protoporphyrin IX; under anaerobic conditions uses menaquinone as an electron acceptor, under aerobic conditions uses ubiquinone as an electron acceptor.</text>
</comment>
<comment type="similarity">
    <text evidence="7">Belongs to the HemG family.</text>
</comment>
<comment type="subcellular location">
    <subcellularLocation>
        <location evidence="7">Cell membrane</location>
        <topology evidence="7">Peripheral membrane protein</topology>
    </subcellularLocation>
</comment>
<dbReference type="InterPro" id="IPR029039">
    <property type="entry name" value="Flavoprotein-like_sf"/>
</dbReference>
<comment type="catalytic activity">
    <reaction evidence="7">
        <text>protoporphyrinogen IX + 3 a quinone = protoporphyrin IX + 3 a quinol</text>
        <dbReference type="Rhea" id="RHEA:65032"/>
        <dbReference type="ChEBI" id="CHEBI:24646"/>
        <dbReference type="ChEBI" id="CHEBI:57306"/>
        <dbReference type="ChEBI" id="CHEBI:57307"/>
        <dbReference type="ChEBI" id="CHEBI:132124"/>
        <dbReference type="EC" id="1.3.5.3"/>
    </reaction>
</comment>
<dbReference type="EMBL" id="BMPZ01000012">
    <property type="protein sequence ID" value="GGI91743.1"/>
    <property type="molecule type" value="Genomic_DNA"/>
</dbReference>
<organism evidence="9 10">
    <name type="scientific">Shewanella gelidii</name>
    <dbReference type="NCBI Taxonomy" id="1642821"/>
    <lineage>
        <taxon>Bacteria</taxon>
        <taxon>Pseudomonadati</taxon>
        <taxon>Pseudomonadota</taxon>
        <taxon>Gammaproteobacteria</taxon>
        <taxon>Alteromonadales</taxon>
        <taxon>Shewanellaceae</taxon>
        <taxon>Shewanella</taxon>
    </lineage>
</organism>
<evidence type="ECO:0000256" key="2">
    <source>
        <dbReference type="ARBA" id="ARBA00022643"/>
    </source>
</evidence>
<dbReference type="PANTHER" id="PTHR38030">
    <property type="entry name" value="PROTOPORPHYRINOGEN IX DEHYDROGENASE [MENAQUINONE]"/>
    <property type="match status" value="1"/>
</dbReference>
<dbReference type="GO" id="GO:0006782">
    <property type="term" value="P:protoporphyrinogen IX biosynthetic process"/>
    <property type="evidence" value="ECO:0007669"/>
    <property type="project" value="UniProtKB-UniRule"/>
</dbReference>
<comment type="cofactor">
    <cofactor evidence="7">
        <name>FMN</name>
        <dbReference type="ChEBI" id="CHEBI:58210"/>
    </cofactor>
    <text evidence="7">Binds 1 FMN non-covalently per subunit.</text>
</comment>
<evidence type="ECO:0000256" key="3">
    <source>
        <dbReference type="ARBA" id="ARBA00022741"/>
    </source>
</evidence>
<evidence type="ECO:0000256" key="7">
    <source>
        <dbReference type="HAMAP-Rule" id="MF_00853"/>
    </source>
</evidence>
<dbReference type="GO" id="GO:0004729">
    <property type="term" value="F:oxygen-dependent protoporphyrinogen oxidase activity"/>
    <property type="evidence" value="ECO:0007669"/>
    <property type="project" value="InterPro"/>
</dbReference>
<dbReference type="InterPro" id="IPR052200">
    <property type="entry name" value="Protoporphyrinogen_IX_DH"/>
</dbReference>
<comment type="catalytic activity">
    <reaction evidence="7">
        <text>protoporphyrinogen IX + 3 a menaquinone = protoporphyrin IX + 3 a menaquinol</text>
        <dbReference type="Rhea" id="RHEA:27409"/>
        <dbReference type="Rhea" id="RHEA-COMP:9537"/>
        <dbReference type="Rhea" id="RHEA-COMP:9539"/>
        <dbReference type="ChEBI" id="CHEBI:16374"/>
        <dbReference type="ChEBI" id="CHEBI:18151"/>
        <dbReference type="ChEBI" id="CHEBI:57306"/>
        <dbReference type="ChEBI" id="CHEBI:57307"/>
        <dbReference type="EC" id="1.3.5.3"/>
    </reaction>
</comment>
<dbReference type="HAMAP" id="MF_00853">
    <property type="entry name" value="HemG"/>
    <property type="match status" value="1"/>
</dbReference>
<reference evidence="9" key="2">
    <citation type="submission" date="2020-09" db="EMBL/GenBank/DDBJ databases">
        <authorList>
            <person name="Sun Q."/>
            <person name="Ohkuma M."/>
        </authorList>
    </citation>
    <scope>NUCLEOTIDE SEQUENCE</scope>
    <source>
        <strain evidence="9">JCM 30804</strain>
    </source>
</reference>
<dbReference type="PANTHER" id="PTHR38030:SF2">
    <property type="entry name" value="PROTOPORPHYRINOGEN IX DEHYDROGENASE [QUINONE]"/>
    <property type="match status" value="1"/>
</dbReference>
<comment type="pathway">
    <text evidence="7">Porphyrin-containing compound metabolism; protoporphyrin-IX biosynthesis; protoporphyrin-IX from protoporphyrinogen-IX: step 1/1.</text>
</comment>
<keyword evidence="6 7" id="KW-0627">Porphyrin biosynthesis</keyword>
<dbReference type="AlphaFoldDB" id="A0A917JZ55"/>